<feature type="compositionally biased region" description="Polar residues" evidence="2">
    <location>
        <begin position="184"/>
        <end position="194"/>
    </location>
</feature>
<dbReference type="Pfam" id="PF00329">
    <property type="entry name" value="Complex1_30kDa"/>
    <property type="match status" value="1"/>
</dbReference>
<dbReference type="InterPro" id="IPR001268">
    <property type="entry name" value="NADH_UbQ_OxRdtase_30kDa_su"/>
</dbReference>
<accession>A0A1G6BRN3</accession>
<dbReference type="AlphaFoldDB" id="A0A1G6BRN3"/>
<reference evidence="4 5" key="1">
    <citation type="submission" date="2016-10" db="EMBL/GenBank/DDBJ databases">
        <authorList>
            <person name="de Groot N.N."/>
        </authorList>
    </citation>
    <scope>NUCLEOTIDE SEQUENCE [LARGE SCALE GENOMIC DNA]</scope>
    <source>
        <strain evidence="4 5">ASO4-2</strain>
    </source>
</reference>
<dbReference type="OrthoDB" id="9803286at2"/>
<dbReference type="Gene3D" id="3.30.460.80">
    <property type="entry name" value="NADH:ubiquinone oxidoreductase, 30kDa subunit"/>
    <property type="match status" value="1"/>
</dbReference>
<feature type="region of interest" description="Disordered" evidence="2">
    <location>
        <begin position="166"/>
        <end position="194"/>
    </location>
</feature>
<dbReference type="SUPFAM" id="SSF143243">
    <property type="entry name" value="Nqo5-like"/>
    <property type="match status" value="1"/>
</dbReference>
<evidence type="ECO:0000313" key="5">
    <source>
        <dbReference type="Proteomes" id="UP000198771"/>
    </source>
</evidence>
<gene>
    <name evidence="4" type="ORF">SAMN05660653_01143</name>
</gene>
<evidence type="ECO:0000313" key="4">
    <source>
        <dbReference type="EMBL" id="SDB23281.1"/>
    </source>
</evidence>
<dbReference type="GO" id="GO:0008137">
    <property type="term" value="F:NADH dehydrogenase (ubiquinone) activity"/>
    <property type="evidence" value="ECO:0007669"/>
    <property type="project" value="InterPro"/>
</dbReference>
<organism evidence="4 5">
    <name type="scientific">Desulfonatronum thiosulfatophilum</name>
    <dbReference type="NCBI Taxonomy" id="617002"/>
    <lineage>
        <taxon>Bacteria</taxon>
        <taxon>Pseudomonadati</taxon>
        <taxon>Thermodesulfobacteriota</taxon>
        <taxon>Desulfovibrionia</taxon>
        <taxon>Desulfovibrionales</taxon>
        <taxon>Desulfonatronaceae</taxon>
        <taxon>Desulfonatronum</taxon>
    </lineage>
</organism>
<comment type="similarity">
    <text evidence="1">Belongs to the complex I 30 kDa subunit family.</text>
</comment>
<evidence type="ECO:0000256" key="2">
    <source>
        <dbReference type="SAM" id="MobiDB-lite"/>
    </source>
</evidence>
<dbReference type="PANTHER" id="PTHR10884">
    <property type="entry name" value="NADH DEHYDROGENASE UBIQUINONE IRON-SULFUR PROTEIN 3"/>
    <property type="match status" value="1"/>
</dbReference>
<evidence type="ECO:0000259" key="3">
    <source>
        <dbReference type="Pfam" id="PF00329"/>
    </source>
</evidence>
<protein>
    <submittedName>
        <fullName evidence="4">NADH-quinone oxidoreductase subunit C</fullName>
    </submittedName>
</protein>
<dbReference type="EMBL" id="FMXO01000005">
    <property type="protein sequence ID" value="SDB23281.1"/>
    <property type="molecule type" value="Genomic_DNA"/>
</dbReference>
<dbReference type="InterPro" id="IPR037232">
    <property type="entry name" value="NADH_quin_OxRdtase_su_C/D-like"/>
</dbReference>
<proteinExistence type="inferred from homology"/>
<feature type="domain" description="NADH:ubiquinone oxidoreductase 30kDa subunit" evidence="3">
    <location>
        <begin position="30"/>
        <end position="140"/>
    </location>
</feature>
<name>A0A1G6BRN3_9BACT</name>
<sequence>MDTELLRDIPVLRLERCSPEKSGLVLAAYLAQEDLQKAAARLLERDYFLEDISMVEVSEGFLGVYHFDHFEMPGRIALRVLVEKEAAVLPSISKIYDGAAWHERECRDFYGVTFPGHDNLTPLLLSAEDEALHPLRKETKSLKKIMDLIEPGDVLKESPGFSLFAVASEPDADAPPEAQKKATTKQSTGQEQQK</sequence>
<dbReference type="RefSeq" id="WP_092118434.1">
    <property type="nucleotide sequence ID" value="NZ_FMXO01000005.1"/>
</dbReference>
<evidence type="ECO:0000256" key="1">
    <source>
        <dbReference type="ARBA" id="ARBA00007569"/>
    </source>
</evidence>
<keyword evidence="5" id="KW-1185">Reference proteome</keyword>
<dbReference type="Proteomes" id="UP000198771">
    <property type="component" value="Unassembled WGS sequence"/>
</dbReference>
<dbReference type="STRING" id="617002.SAMN05660653_01143"/>
<dbReference type="PANTHER" id="PTHR10884:SF14">
    <property type="entry name" value="NADH DEHYDROGENASE [UBIQUINONE] IRON-SULFUR PROTEIN 3, MITOCHONDRIAL"/>
    <property type="match status" value="1"/>
</dbReference>